<keyword evidence="2" id="KW-1185">Reference proteome</keyword>
<name>A0ACD3ADE7_9AGAR</name>
<gene>
    <name evidence="1" type="ORF">BDN72DRAFT_902879</name>
</gene>
<sequence length="226" mass="25727">MIPGWYQPPAETPPPCRHRFLTLLEINFCGGLLTPFFIPIENLSSLEVIDIRGLRCVGAISRKLLDLHRAHPFKHLRRLNLADLVVNRGHIMEVIRSTPTIDHLCFNYCRILSDDFLSSLIVSTNRPLLLPRLLLVHIIEWSPTDVKDETILELVKSRWIGGENGLVERLGGFIYQIAYVRVDDKRAVNDTTLKELRAIREGGLNLEIPGLVEDSSEEEDEGEDDD</sequence>
<accession>A0ACD3ADE7</accession>
<evidence type="ECO:0000313" key="2">
    <source>
        <dbReference type="Proteomes" id="UP000308600"/>
    </source>
</evidence>
<proteinExistence type="predicted"/>
<dbReference type="Proteomes" id="UP000308600">
    <property type="component" value="Unassembled WGS sequence"/>
</dbReference>
<evidence type="ECO:0000313" key="1">
    <source>
        <dbReference type="EMBL" id="TFK62872.1"/>
    </source>
</evidence>
<organism evidence="1 2">
    <name type="scientific">Pluteus cervinus</name>
    <dbReference type="NCBI Taxonomy" id="181527"/>
    <lineage>
        <taxon>Eukaryota</taxon>
        <taxon>Fungi</taxon>
        <taxon>Dikarya</taxon>
        <taxon>Basidiomycota</taxon>
        <taxon>Agaricomycotina</taxon>
        <taxon>Agaricomycetes</taxon>
        <taxon>Agaricomycetidae</taxon>
        <taxon>Agaricales</taxon>
        <taxon>Pluteineae</taxon>
        <taxon>Pluteaceae</taxon>
        <taxon>Pluteus</taxon>
    </lineage>
</organism>
<dbReference type="EMBL" id="ML208554">
    <property type="protein sequence ID" value="TFK62872.1"/>
    <property type="molecule type" value="Genomic_DNA"/>
</dbReference>
<reference evidence="1 2" key="1">
    <citation type="journal article" date="2019" name="Nat. Ecol. Evol.">
        <title>Megaphylogeny resolves global patterns of mushroom evolution.</title>
        <authorList>
            <person name="Varga T."/>
            <person name="Krizsan K."/>
            <person name="Foldi C."/>
            <person name="Dima B."/>
            <person name="Sanchez-Garcia M."/>
            <person name="Sanchez-Ramirez S."/>
            <person name="Szollosi G.J."/>
            <person name="Szarkandi J.G."/>
            <person name="Papp V."/>
            <person name="Albert L."/>
            <person name="Andreopoulos W."/>
            <person name="Angelini C."/>
            <person name="Antonin V."/>
            <person name="Barry K.W."/>
            <person name="Bougher N.L."/>
            <person name="Buchanan P."/>
            <person name="Buyck B."/>
            <person name="Bense V."/>
            <person name="Catcheside P."/>
            <person name="Chovatia M."/>
            <person name="Cooper J."/>
            <person name="Damon W."/>
            <person name="Desjardin D."/>
            <person name="Finy P."/>
            <person name="Geml J."/>
            <person name="Haridas S."/>
            <person name="Hughes K."/>
            <person name="Justo A."/>
            <person name="Karasinski D."/>
            <person name="Kautmanova I."/>
            <person name="Kiss B."/>
            <person name="Kocsube S."/>
            <person name="Kotiranta H."/>
            <person name="LaButti K.M."/>
            <person name="Lechner B.E."/>
            <person name="Liimatainen K."/>
            <person name="Lipzen A."/>
            <person name="Lukacs Z."/>
            <person name="Mihaltcheva S."/>
            <person name="Morgado L.N."/>
            <person name="Niskanen T."/>
            <person name="Noordeloos M.E."/>
            <person name="Ohm R.A."/>
            <person name="Ortiz-Santana B."/>
            <person name="Ovrebo C."/>
            <person name="Racz N."/>
            <person name="Riley R."/>
            <person name="Savchenko A."/>
            <person name="Shiryaev A."/>
            <person name="Soop K."/>
            <person name="Spirin V."/>
            <person name="Szebenyi C."/>
            <person name="Tomsovsky M."/>
            <person name="Tulloss R.E."/>
            <person name="Uehling J."/>
            <person name="Grigoriev I.V."/>
            <person name="Vagvolgyi C."/>
            <person name="Papp T."/>
            <person name="Martin F.M."/>
            <person name="Miettinen O."/>
            <person name="Hibbett D.S."/>
            <person name="Nagy L.G."/>
        </authorList>
    </citation>
    <scope>NUCLEOTIDE SEQUENCE [LARGE SCALE GENOMIC DNA]</scope>
    <source>
        <strain evidence="1 2">NL-1719</strain>
    </source>
</reference>
<protein>
    <submittedName>
        <fullName evidence="1">Uncharacterized protein</fullName>
    </submittedName>
</protein>